<evidence type="ECO:0000256" key="7">
    <source>
        <dbReference type="PROSITE-ProRule" id="PRU00191"/>
    </source>
</evidence>
<dbReference type="Pfam" id="PF07714">
    <property type="entry name" value="PK_Tyr_Ser-Thr"/>
    <property type="match status" value="1"/>
</dbReference>
<dbReference type="FunFam" id="3.30.505.10:FF:000051">
    <property type="entry name" value="Tyrosine-protein kinase"/>
    <property type="match status" value="1"/>
</dbReference>
<dbReference type="InterPro" id="IPR000719">
    <property type="entry name" value="Prot_kinase_dom"/>
</dbReference>
<evidence type="ECO:0000256" key="4">
    <source>
        <dbReference type="ARBA" id="ARBA00022840"/>
    </source>
</evidence>
<dbReference type="Gene3D" id="1.10.510.10">
    <property type="entry name" value="Transferase(Phosphotransferase) domain 1"/>
    <property type="match status" value="1"/>
</dbReference>
<dbReference type="GO" id="GO:0004715">
    <property type="term" value="F:non-membrane spanning protein tyrosine kinase activity"/>
    <property type="evidence" value="ECO:0007669"/>
    <property type="project" value="UniProtKB-EC"/>
</dbReference>
<evidence type="ECO:0000259" key="12">
    <source>
        <dbReference type="PROSITE" id="PS50011"/>
    </source>
</evidence>
<dbReference type="InterPro" id="IPR008266">
    <property type="entry name" value="Tyr_kinase_AS"/>
</dbReference>
<keyword evidence="3 9" id="KW-0418">Kinase</keyword>
<dbReference type="Gene3D" id="3.30.505.10">
    <property type="entry name" value="SH2 domain"/>
    <property type="match status" value="1"/>
</dbReference>
<dbReference type="InterPro" id="IPR017441">
    <property type="entry name" value="Protein_kinase_ATP_BS"/>
</dbReference>
<evidence type="ECO:0000313" key="13">
    <source>
        <dbReference type="Proteomes" id="UP000038045"/>
    </source>
</evidence>
<proteinExistence type="inferred from homology"/>
<dbReference type="AlphaFoldDB" id="A0A0N5A4Y7"/>
<dbReference type="Pfam" id="PF00017">
    <property type="entry name" value="SH2"/>
    <property type="match status" value="1"/>
</dbReference>
<dbReference type="Gene3D" id="3.30.200.20">
    <property type="entry name" value="Phosphorylase Kinase, domain 1"/>
    <property type="match status" value="1"/>
</dbReference>
<evidence type="ECO:0000256" key="9">
    <source>
        <dbReference type="RuleBase" id="RU362096"/>
    </source>
</evidence>
<dbReference type="EC" id="2.7.10.2" evidence="9"/>
<feature type="domain" description="SH2" evidence="11">
    <location>
        <begin position="14"/>
        <end position="111"/>
    </location>
</feature>
<dbReference type="PRINTS" id="PR00401">
    <property type="entry name" value="SH2DOMAIN"/>
</dbReference>
<dbReference type="PROSITE" id="PS50011">
    <property type="entry name" value="PROTEIN_KINASE_DOM"/>
    <property type="match status" value="1"/>
</dbReference>
<dbReference type="STRING" id="131310.A0A0N5A4Y7"/>
<dbReference type="InterPro" id="IPR011009">
    <property type="entry name" value="Kinase-like_dom_sf"/>
</dbReference>
<evidence type="ECO:0000256" key="10">
    <source>
        <dbReference type="SAM" id="MobiDB-lite"/>
    </source>
</evidence>
<keyword evidence="7" id="KW-0727">SH2 domain</keyword>
<dbReference type="PROSITE" id="PS50001">
    <property type="entry name" value="SH2"/>
    <property type="match status" value="1"/>
</dbReference>
<accession>A0A0N5A4Y7</accession>
<keyword evidence="13" id="KW-1185">Reference proteome</keyword>
<reference evidence="14" key="1">
    <citation type="submission" date="2017-02" db="UniProtKB">
        <authorList>
            <consortium name="WormBaseParasite"/>
        </authorList>
    </citation>
    <scope>IDENTIFICATION</scope>
</reference>
<comment type="similarity">
    <text evidence="9">Belongs to the protein kinase superfamily. Tyr protein kinase family.</text>
</comment>
<dbReference type="InterPro" id="IPR036860">
    <property type="entry name" value="SH2_dom_sf"/>
</dbReference>
<dbReference type="PROSITE" id="PS00109">
    <property type="entry name" value="PROTEIN_KINASE_TYR"/>
    <property type="match status" value="1"/>
</dbReference>
<dbReference type="InterPro" id="IPR035849">
    <property type="entry name" value="Fes/Fps/Fer_SH2"/>
</dbReference>
<comment type="catalytic activity">
    <reaction evidence="6 9">
        <text>L-tyrosyl-[protein] + ATP = O-phospho-L-tyrosyl-[protein] + ADP + H(+)</text>
        <dbReference type="Rhea" id="RHEA:10596"/>
        <dbReference type="Rhea" id="RHEA-COMP:10136"/>
        <dbReference type="Rhea" id="RHEA-COMP:20101"/>
        <dbReference type="ChEBI" id="CHEBI:15378"/>
        <dbReference type="ChEBI" id="CHEBI:30616"/>
        <dbReference type="ChEBI" id="CHEBI:46858"/>
        <dbReference type="ChEBI" id="CHEBI:61978"/>
        <dbReference type="ChEBI" id="CHEBI:456216"/>
        <dbReference type="EC" id="2.7.10.2"/>
    </reaction>
</comment>
<dbReference type="WBParaSite" id="PTRK_0001677100.1">
    <property type="protein sequence ID" value="PTRK_0001677100.1"/>
    <property type="gene ID" value="PTRK_0001677100"/>
</dbReference>
<dbReference type="SUPFAM" id="SSF55550">
    <property type="entry name" value="SH2 domain"/>
    <property type="match status" value="1"/>
</dbReference>
<dbReference type="InterPro" id="IPR020635">
    <property type="entry name" value="Tyr_kinase_cat_dom"/>
</dbReference>
<organism evidence="13 14">
    <name type="scientific">Parastrongyloides trichosuri</name>
    <name type="common">Possum-specific nematode worm</name>
    <dbReference type="NCBI Taxonomy" id="131310"/>
    <lineage>
        <taxon>Eukaryota</taxon>
        <taxon>Metazoa</taxon>
        <taxon>Ecdysozoa</taxon>
        <taxon>Nematoda</taxon>
        <taxon>Chromadorea</taxon>
        <taxon>Rhabditida</taxon>
        <taxon>Tylenchina</taxon>
        <taxon>Panagrolaimomorpha</taxon>
        <taxon>Strongyloidoidea</taxon>
        <taxon>Strongyloididae</taxon>
        <taxon>Parastrongyloides</taxon>
    </lineage>
</organism>
<keyword evidence="1 9" id="KW-0808">Transferase</keyword>
<dbReference type="PROSITE" id="PS00107">
    <property type="entry name" value="PROTEIN_KINASE_ATP"/>
    <property type="match status" value="1"/>
</dbReference>
<dbReference type="CDD" id="cd00192">
    <property type="entry name" value="PTKc"/>
    <property type="match status" value="1"/>
</dbReference>
<dbReference type="CDD" id="cd10361">
    <property type="entry name" value="SH2_Fps_family"/>
    <property type="match status" value="1"/>
</dbReference>
<keyword evidence="4 8" id="KW-0067">ATP-binding</keyword>
<feature type="binding site" evidence="8">
    <location>
        <position position="155"/>
    </location>
    <ligand>
        <name>ATP</name>
        <dbReference type="ChEBI" id="CHEBI:30616"/>
    </ligand>
</feature>
<dbReference type="FunFam" id="3.30.200.20:FF:000518">
    <property type="entry name" value="Tyrosine-protein kinase"/>
    <property type="match status" value="1"/>
</dbReference>
<protein>
    <recommendedName>
        <fullName evidence="9">Tyrosine-protein kinase</fullName>
        <ecNumber evidence="9">2.7.10.2</ecNumber>
    </recommendedName>
</protein>
<feature type="domain" description="Protein kinase" evidence="12">
    <location>
        <begin position="123"/>
        <end position="380"/>
    </location>
</feature>
<evidence type="ECO:0000256" key="1">
    <source>
        <dbReference type="ARBA" id="ARBA00022679"/>
    </source>
</evidence>
<dbReference type="SUPFAM" id="SSF56112">
    <property type="entry name" value="Protein kinase-like (PK-like)"/>
    <property type="match status" value="1"/>
</dbReference>
<dbReference type="InterPro" id="IPR000980">
    <property type="entry name" value="SH2"/>
</dbReference>
<evidence type="ECO:0000259" key="11">
    <source>
        <dbReference type="PROSITE" id="PS50001"/>
    </source>
</evidence>
<keyword evidence="2 8" id="KW-0547">Nucleotide-binding</keyword>
<dbReference type="SMART" id="SM00252">
    <property type="entry name" value="SH2"/>
    <property type="match status" value="1"/>
</dbReference>
<sequence>MSPQDERTLLSQPWYHGFLPREDMAAMLKQSGDFLVRLSEPVAGQQRANILSVMIKHDPPEIKHYVIKKTSSGKYVIEKYSFDSINDLIEHHTKTKESIANNNNVILEKPIPKKAWELSHDSITTTKKLGEGAFGEVCLGVWTNKNGQQYKVAVKVAKLEKLTKNQVKEIMQEARLMRKFDHPNVIKMYGVAAGMEPLMIVMELASDGALDKYLQKHELSPSEKLRLCGGAAYGLEYLHNLNCIHRDIAARNCLYGDGNVKIADFGLTQEGLYYKMDGSQKVPLRWLAPETVKGYFYTSKSDVFAFGIMCWEIFHNGIEPYPGMSPAEAAIKVAKEGYRMPLPEFIHPEFRMMIQHKLWAEVDHERSTMTEVANLLERLIGTTRPKAGPGLDYEPEEHRKRVNTSGVVTAHGIPNKGGRHRSGY</sequence>
<dbReference type="PRINTS" id="PR00109">
    <property type="entry name" value="TYRKINASE"/>
</dbReference>
<dbReference type="SMART" id="SM00219">
    <property type="entry name" value="TyrKc"/>
    <property type="match status" value="1"/>
</dbReference>
<dbReference type="PANTHER" id="PTHR24418">
    <property type="entry name" value="TYROSINE-PROTEIN KINASE"/>
    <property type="match status" value="1"/>
</dbReference>
<dbReference type="Proteomes" id="UP000038045">
    <property type="component" value="Unplaced"/>
</dbReference>
<evidence type="ECO:0000256" key="8">
    <source>
        <dbReference type="PROSITE-ProRule" id="PRU10141"/>
    </source>
</evidence>
<dbReference type="InterPro" id="IPR050198">
    <property type="entry name" value="Non-receptor_tyrosine_kinases"/>
</dbReference>
<evidence type="ECO:0000256" key="5">
    <source>
        <dbReference type="ARBA" id="ARBA00023137"/>
    </source>
</evidence>
<evidence type="ECO:0000313" key="14">
    <source>
        <dbReference type="WBParaSite" id="PTRK_0001677100.1"/>
    </source>
</evidence>
<evidence type="ECO:0000256" key="3">
    <source>
        <dbReference type="ARBA" id="ARBA00022777"/>
    </source>
</evidence>
<keyword evidence="5 9" id="KW-0829">Tyrosine-protein kinase</keyword>
<dbReference type="InterPro" id="IPR001245">
    <property type="entry name" value="Ser-Thr/Tyr_kinase_cat_dom"/>
</dbReference>
<evidence type="ECO:0000256" key="6">
    <source>
        <dbReference type="ARBA" id="ARBA00051245"/>
    </source>
</evidence>
<evidence type="ECO:0000256" key="2">
    <source>
        <dbReference type="ARBA" id="ARBA00022741"/>
    </source>
</evidence>
<dbReference type="GO" id="GO:0005524">
    <property type="term" value="F:ATP binding"/>
    <property type="evidence" value="ECO:0007669"/>
    <property type="project" value="UniProtKB-UniRule"/>
</dbReference>
<feature type="region of interest" description="Disordered" evidence="10">
    <location>
        <begin position="386"/>
        <end position="424"/>
    </location>
</feature>
<name>A0A0N5A4Y7_PARTI</name>